<gene>
    <name evidence="1" type="ORF">GLW08_12265</name>
</gene>
<proteinExistence type="predicted"/>
<keyword evidence="2" id="KW-1185">Reference proteome</keyword>
<accession>A0ACC7VHC6</accession>
<evidence type="ECO:0000313" key="1">
    <source>
        <dbReference type="EMBL" id="MYL54112.1"/>
    </source>
</evidence>
<comment type="caution">
    <text evidence="1">The sequence shown here is derived from an EMBL/GenBank/DDBJ whole genome shotgun (WGS) entry which is preliminary data.</text>
</comment>
<evidence type="ECO:0000313" key="2">
    <source>
        <dbReference type="Proteomes" id="UP000466692"/>
    </source>
</evidence>
<organism evidence="1 2">
    <name type="scientific">Pontibacillus yanchengensis</name>
    <dbReference type="NCBI Taxonomy" id="462910"/>
    <lineage>
        <taxon>Bacteria</taxon>
        <taxon>Bacillati</taxon>
        <taxon>Bacillota</taxon>
        <taxon>Bacilli</taxon>
        <taxon>Bacillales</taxon>
        <taxon>Bacillaceae</taxon>
        <taxon>Pontibacillus</taxon>
    </lineage>
</organism>
<protein>
    <submittedName>
        <fullName evidence="1">Uncharacterized protein</fullName>
    </submittedName>
</protein>
<dbReference type="Proteomes" id="UP000466692">
    <property type="component" value="Unassembled WGS sequence"/>
</dbReference>
<name>A0ACC7VHC6_9BACI</name>
<dbReference type="EMBL" id="WMEU01000003">
    <property type="protein sequence ID" value="MYL54112.1"/>
    <property type="molecule type" value="Genomic_DNA"/>
</dbReference>
<reference evidence="1" key="1">
    <citation type="submission" date="2019-11" db="EMBL/GenBank/DDBJ databases">
        <title>Genome sequences of 17 halophilic strains isolated from different environments.</title>
        <authorList>
            <person name="Furrow R.E."/>
        </authorList>
    </citation>
    <scope>NUCLEOTIDE SEQUENCE</scope>
    <source>
        <strain evidence="1">22510_22_Filter</strain>
    </source>
</reference>
<sequence length="60" mass="7066">MYVISRKVRGTEETLKDSNSNSNKIFHNFSSAEIFAEKLNLHTHSDKKWCVKKVRNKIEQ</sequence>